<evidence type="ECO:0000256" key="6">
    <source>
        <dbReference type="ARBA" id="ARBA00022927"/>
    </source>
</evidence>
<organism evidence="13 14">
    <name type="scientific">Streptohalobacillus salinus</name>
    <dbReference type="NCBI Taxonomy" id="621096"/>
    <lineage>
        <taxon>Bacteria</taxon>
        <taxon>Bacillati</taxon>
        <taxon>Bacillota</taxon>
        <taxon>Bacilli</taxon>
        <taxon>Bacillales</taxon>
        <taxon>Bacillaceae</taxon>
        <taxon>Streptohalobacillus</taxon>
    </lineage>
</organism>
<keyword evidence="7 10" id="KW-1133">Transmembrane helix</keyword>
<dbReference type="Proteomes" id="UP000247922">
    <property type="component" value="Unassembled WGS sequence"/>
</dbReference>
<dbReference type="GO" id="GO:0005886">
    <property type="term" value="C:plasma membrane"/>
    <property type="evidence" value="ECO:0007669"/>
    <property type="project" value="UniProtKB-SubCell"/>
</dbReference>
<comment type="caution">
    <text evidence="13">The sequence shown here is derived from an EMBL/GenBank/DDBJ whole genome shotgun (WGS) entry which is preliminary data.</text>
</comment>
<dbReference type="InterPro" id="IPR035906">
    <property type="entry name" value="MetI-like_sf"/>
</dbReference>
<protein>
    <submittedName>
        <fullName evidence="13">Oligopeptide transport system permease protein</fullName>
    </submittedName>
</protein>
<evidence type="ECO:0000256" key="4">
    <source>
        <dbReference type="ARBA" id="ARBA00022692"/>
    </source>
</evidence>
<gene>
    <name evidence="13" type="ORF">DES38_101206</name>
</gene>
<keyword evidence="14" id="KW-1185">Reference proteome</keyword>
<evidence type="ECO:0000256" key="5">
    <source>
        <dbReference type="ARBA" id="ARBA00022856"/>
    </source>
</evidence>
<keyword evidence="4 10" id="KW-0812">Transmembrane</keyword>
<comment type="similarity">
    <text evidence="9">Belongs to the binding-protein-dependent transport system permease family. OppBC subfamily.</text>
</comment>
<dbReference type="RefSeq" id="WP_110250219.1">
    <property type="nucleotide sequence ID" value="NZ_QJJR01000001.1"/>
</dbReference>
<sequence>MSNEPNKDLFVPAKEREDTSEKISRPSLSFWQDAWMRLKKNKGAIFGMVVLISILLLALLGPILSSHGLDDQDLTLSRMPPKVQGLENVSWLGLDGTKRETFEGETVDVVKERALARYSQDDFEFMTFEVLNEGNPSANEPAEVTAIFDPYAEKNVEEYYWFGTDTLGRDLFTRVWLGTRISLLIAFVAAFIDMLVGVAYGGISAYFGGRTDTIMQRIIEVLIGIPNLVVVLLMIMVLDPGIVAIIIALTITGWTGMSRIVRGQVLRLKSQEFVLAARTLGASNKRILAKHLIPNVVGIIIVNAMFTIPNAIFFEAFLSFIGLGLQAPDTSLGTLINDGFKALQVNPYIMIFPAIVMSLIMIGFNILADGLRDALDPKMRE</sequence>
<feature type="transmembrane region" description="Helical" evidence="10">
    <location>
        <begin position="292"/>
        <end position="325"/>
    </location>
</feature>
<keyword evidence="3" id="KW-1003">Cell membrane</keyword>
<feature type="transmembrane region" description="Helical" evidence="10">
    <location>
        <begin position="345"/>
        <end position="368"/>
    </location>
</feature>
<feature type="transmembrane region" description="Helical" evidence="10">
    <location>
        <begin position="181"/>
        <end position="206"/>
    </location>
</feature>
<dbReference type="GO" id="GO:0015833">
    <property type="term" value="P:peptide transport"/>
    <property type="evidence" value="ECO:0007669"/>
    <property type="project" value="UniProtKB-KW"/>
</dbReference>
<evidence type="ECO:0000256" key="8">
    <source>
        <dbReference type="ARBA" id="ARBA00023136"/>
    </source>
</evidence>
<feature type="region of interest" description="Disordered" evidence="11">
    <location>
        <begin position="1"/>
        <end position="20"/>
    </location>
</feature>
<proteinExistence type="inferred from homology"/>
<keyword evidence="6" id="KW-0653">Protein transport</keyword>
<dbReference type="Gene3D" id="1.10.3720.10">
    <property type="entry name" value="MetI-like"/>
    <property type="match status" value="1"/>
</dbReference>
<dbReference type="PANTHER" id="PTHR43386:SF24">
    <property type="entry name" value="OLIGOPEPTIDE TRANSPORT SYSTEM PERMEASE PROTEIN AMID"/>
    <property type="match status" value="1"/>
</dbReference>
<dbReference type="Pfam" id="PF00528">
    <property type="entry name" value="BPD_transp_1"/>
    <property type="match status" value="1"/>
</dbReference>
<feature type="transmembrane region" description="Helical" evidence="10">
    <location>
        <begin position="218"/>
        <end position="236"/>
    </location>
</feature>
<dbReference type="PANTHER" id="PTHR43386">
    <property type="entry name" value="OLIGOPEPTIDE TRANSPORT SYSTEM PERMEASE PROTEIN APPC"/>
    <property type="match status" value="1"/>
</dbReference>
<dbReference type="AlphaFoldDB" id="A0A2V3WEQ9"/>
<dbReference type="OrthoDB" id="9797472at2"/>
<evidence type="ECO:0000256" key="3">
    <source>
        <dbReference type="ARBA" id="ARBA00022475"/>
    </source>
</evidence>
<reference evidence="13 14" key="1">
    <citation type="submission" date="2018-05" db="EMBL/GenBank/DDBJ databases">
        <title>Genomic Encyclopedia of Type Strains, Phase IV (KMG-IV): sequencing the most valuable type-strain genomes for metagenomic binning, comparative biology and taxonomic classification.</title>
        <authorList>
            <person name="Goeker M."/>
        </authorList>
    </citation>
    <scope>NUCLEOTIDE SEQUENCE [LARGE SCALE GENOMIC DNA]</scope>
    <source>
        <strain evidence="13 14">DSM 22440</strain>
    </source>
</reference>
<accession>A0A2V3WEQ9</accession>
<feature type="transmembrane region" description="Helical" evidence="10">
    <location>
        <begin position="44"/>
        <end position="64"/>
    </location>
</feature>
<evidence type="ECO:0000256" key="7">
    <source>
        <dbReference type="ARBA" id="ARBA00022989"/>
    </source>
</evidence>
<feature type="domain" description="ABC transmembrane type-1" evidence="12">
    <location>
        <begin position="179"/>
        <end position="368"/>
    </location>
</feature>
<dbReference type="GO" id="GO:0055085">
    <property type="term" value="P:transmembrane transport"/>
    <property type="evidence" value="ECO:0007669"/>
    <property type="project" value="InterPro"/>
</dbReference>
<evidence type="ECO:0000256" key="9">
    <source>
        <dbReference type="ARBA" id="ARBA00024202"/>
    </source>
</evidence>
<dbReference type="EMBL" id="QJJR01000001">
    <property type="protein sequence ID" value="PXW93123.1"/>
    <property type="molecule type" value="Genomic_DNA"/>
</dbReference>
<dbReference type="InterPro" id="IPR050366">
    <property type="entry name" value="BP-dependent_transpt_permease"/>
</dbReference>
<dbReference type="CDD" id="cd06261">
    <property type="entry name" value="TM_PBP2"/>
    <property type="match status" value="1"/>
</dbReference>
<evidence type="ECO:0000256" key="1">
    <source>
        <dbReference type="ARBA" id="ARBA00004651"/>
    </source>
</evidence>
<keyword evidence="5" id="KW-0571">Peptide transport</keyword>
<dbReference type="NCBIfam" id="NF045475">
    <property type="entry name" value="Opp3C"/>
    <property type="match status" value="1"/>
</dbReference>
<evidence type="ECO:0000313" key="13">
    <source>
        <dbReference type="EMBL" id="PXW93123.1"/>
    </source>
</evidence>
<dbReference type="InterPro" id="IPR025966">
    <property type="entry name" value="OppC_N"/>
</dbReference>
<dbReference type="Pfam" id="PF12911">
    <property type="entry name" value="OppC_N"/>
    <property type="match status" value="1"/>
</dbReference>
<name>A0A2V3WEQ9_9BACI</name>
<evidence type="ECO:0000256" key="11">
    <source>
        <dbReference type="SAM" id="MobiDB-lite"/>
    </source>
</evidence>
<evidence type="ECO:0000313" key="14">
    <source>
        <dbReference type="Proteomes" id="UP000247922"/>
    </source>
</evidence>
<evidence type="ECO:0000256" key="10">
    <source>
        <dbReference type="RuleBase" id="RU363032"/>
    </source>
</evidence>
<feature type="transmembrane region" description="Helical" evidence="10">
    <location>
        <begin position="242"/>
        <end position="261"/>
    </location>
</feature>
<dbReference type="GO" id="GO:0015031">
    <property type="term" value="P:protein transport"/>
    <property type="evidence" value="ECO:0007669"/>
    <property type="project" value="UniProtKB-KW"/>
</dbReference>
<dbReference type="PROSITE" id="PS50928">
    <property type="entry name" value="ABC_TM1"/>
    <property type="match status" value="1"/>
</dbReference>
<comment type="subcellular location">
    <subcellularLocation>
        <location evidence="1 10">Cell membrane</location>
        <topology evidence="1 10">Multi-pass membrane protein</topology>
    </subcellularLocation>
</comment>
<keyword evidence="8 10" id="KW-0472">Membrane</keyword>
<keyword evidence="2 10" id="KW-0813">Transport</keyword>
<evidence type="ECO:0000256" key="2">
    <source>
        <dbReference type="ARBA" id="ARBA00022448"/>
    </source>
</evidence>
<evidence type="ECO:0000259" key="12">
    <source>
        <dbReference type="PROSITE" id="PS50928"/>
    </source>
</evidence>
<dbReference type="SUPFAM" id="SSF161098">
    <property type="entry name" value="MetI-like"/>
    <property type="match status" value="1"/>
</dbReference>
<dbReference type="InterPro" id="IPR000515">
    <property type="entry name" value="MetI-like"/>
</dbReference>